<keyword evidence="3" id="KW-1185">Reference proteome</keyword>
<dbReference type="PANTHER" id="PTHR12197:SF298">
    <property type="entry name" value="HISTONE-LYSINE N-METHYLTRANSFERASE ATXR4"/>
    <property type="match status" value="1"/>
</dbReference>
<feature type="domain" description="SET" evidence="1">
    <location>
        <begin position="56"/>
        <end position="307"/>
    </location>
</feature>
<dbReference type="PANTHER" id="PTHR12197">
    <property type="entry name" value="HISTONE-LYSINE N-METHYLTRANSFERASE SMYD"/>
    <property type="match status" value="1"/>
</dbReference>
<dbReference type="SMART" id="SM00317">
    <property type="entry name" value="SET"/>
    <property type="match status" value="1"/>
</dbReference>
<dbReference type="CDD" id="cd20071">
    <property type="entry name" value="SET_SMYD"/>
    <property type="match status" value="1"/>
</dbReference>
<reference evidence="2" key="1">
    <citation type="submission" date="2024-03" db="EMBL/GenBank/DDBJ databases">
        <title>WGS assembly of Saponaria officinalis var. Norfolk2.</title>
        <authorList>
            <person name="Jenkins J."/>
            <person name="Shu S."/>
            <person name="Grimwood J."/>
            <person name="Barry K."/>
            <person name="Goodstein D."/>
            <person name="Schmutz J."/>
            <person name="Leebens-Mack J."/>
            <person name="Osbourn A."/>
        </authorList>
    </citation>
    <scope>NUCLEOTIDE SEQUENCE [LARGE SCALE GENOMIC DNA]</scope>
    <source>
        <strain evidence="2">JIC</strain>
    </source>
</reference>
<dbReference type="Proteomes" id="UP001443914">
    <property type="component" value="Unassembled WGS sequence"/>
</dbReference>
<dbReference type="InterPro" id="IPR050869">
    <property type="entry name" value="H3K4_H4K5_MeTrfase"/>
</dbReference>
<organism evidence="2 3">
    <name type="scientific">Saponaria officinalis</name>
    <name type="common">Common soapwort</name>
    <name type="synonym">Lychnis saponaria</name>
    <dbReference type="NCBI Taxonomy" id="3572"/>
    <lineage>
        <taxon>Eukaryota</taxon>
        <taxon>Viridiplantae</taxon>
        <taxon>Streptophyta</taxon>
        <taxon>Embryophyta</taxon>
        <taxon>Tracheophyta</taxon>
        <taxon>Spermatophyta</taxon>
        <taxon>Magnoliopsida</taxon>
        <taxon>eudicotyledons</taxon>
        <taxon>Gunneridae</taxon>
        <taxon>Pentapetalae</taxon>
        <taxon>Caryophyllales</taxon>
        <taxon>Caryophyllaceae</taxon>
        <taxon>Caryophylleae</taxon>
        <taxon>Saponaria</taxon>
    </lineage>
</organism>
<dbReference type="AlphaFoldDB" id="A0AAW1IHB1"/>
<evidence type="ECO:0000313" key="3">
    <source>
        <dbReference type="Proteomes" id="UP001443914"/>
    </source>
</evidence>
<dbReference type="Pfam" id="PF00856">
    <property type="entry name" value="SET"/>
    <property type="match status" value="1"/>
</dbReference>
<dbReference type="Gene3D" id="1.10.220.160">
    <property type="match status" value="1"/>
</dbReference>
<dbReference type="EMBL" id="JBDFQZ010000009">
    <property type="protein sequence ID" value="KAK9688762.1"/>
    <property type="molecule type" value="Genomic_DNA"/>
</dbReference>
<dbReference type="PROSITE" id="PS50280">
    <property type="entry name" value="SET"/>
    <property type="match status" value="1"/>
</dbReference>
<accession>A0AAW1IHB1</accession>
<comment type="caution">
    <text evidence="2">The sequence shown here is derived from an EMBL/GenBank/DDBJ whole genome shotgun (WGS) entry which is preliminary data.</text>
</comment>
<dbReference type="GO" id="GO:0005634">
    <property type="term" value="C:nucleus"/>
    <property type="evidence" value="ECO:0007669"/>
    <property type="project" value="TreeGrafter"/>
</dbReference>
<dbReference type="InterPro" id="IPR001214">
    <property type="entry name" value="SET_dom"/>
</dbReference>
<dbReference type="Gene3D" id="6.10.140.2220">
    <property type="match status" value="1"/>
</dbReference>
<proteinExistence type="predicted"/>
<evidence type="ECO:0000313" key="2">
    <source>
        <dbReference type="EMBL" id="KAK9688762.1"/>
    </source>
</evidence>
<name>A0AAW1IHB1_SAPOF</name>
<dbReference type="SUPFAM" id="SSF82199">
    <property type="entry name" value="SET domain"/>
    <property type="match status" value="1"/>
</dbReference>
<sequence length="337" mass="37786">MSPLLRTSRYFAPKFKNFIKQPSSLTNLLFKSSISTISTTNPAFCGGEEPSRLGPPPIRVGFTESAGRGVFSTRRIGAGELIHTDNPVVSHPFLGKNDVVCYLCLRRLKPRNCFEHDHGEIEPFCSEECREKSKAFYELETRADWSVFHKYCRTHGLKYPLLVKRLACMVIGGAASANCIDVLQPAQILPEIEEEHILLRSALEAVNTTKESLNFLSSEWYANVLARIRINSFRIEMATGLYEDLLSSALASVVAEAGVGNAVYILSSFYNHDCDPNVHILWIDNVRARLKALREIEVGEELRICYIDVSMDFSARQDVLLNGFGFKCSCNRCMSGD</sequence>
<protein>
    <recommendedName>
        <fullName evidence="1">SET domain-containing protein</fullName>
    </recommendedName>
</protein>
<dbReference type="InterPro" id="IPR046341">
    <property type="entry name" value="SET_dom_sf"/>
</dbReference>
<dbReference type="Gene3D" id="2.170.270.10">
    <property type="entry name" value="SET domain"/>
    <property type="match status" value="1"/>
</dbReference>
<gene>
    <name evidence="2" type="ORF">RND81_09G009300</name>
</gene>
<evidence type="ECO:0000259" key="1">
    <source>
        <dbReference type="PROSITE" id="PS50280"/>
    </source>
</evidence>